<dbReference type="EMBL" id="ARYK01000005">
    <property type="protein sequence ID" value="KCZ91726.1"/>
    <property type="molecule type" value="Genomic_DNA"/>
</dbReference>
<evidence type="ECO:0000259" key="1">
    <source>
        <dbReference type="Pfam" id="PF12680"/>
    </source>
</evidence>
<dbReference type="Pfam" id="PF12680">
    <property type="entry name" value="SnoaL_2"/>
    <property type="match status" value="1"/>
</dbReference>
<dbReference type="PATRIC" id="fig|1280950.3.peg.2290"/>
<sequence>MIALTGHSPNLQRWFDWMEGSHDAAGLSDLLAEHVVFRSPVVHTPQEGKAITMAYLTAAGQTLGGDTFEYTRIFDCGDKAVLEFECVMDGISVNGIDMIEWDDQGKITDFKVMVRPLKGMQAVHAAMGAMLAKMKSGA</sequence>
<accession>A0A059FMH3</accession>
<dbReference type="RefSeq" id="WP_035616993.1">
    <property type="nucleotide sequence ID" value="NZ_ARYK01000005.1"/>
</dbReference>
<organism evidence="2 3">
    <name type="scientific">Hyphomonas johnsonii MHS-2</name>
    <dbReference type="NCBI Taxonomy" id="1280950"/>
    <lineage>
        <taxon>Bacteria</taxon>
        <taxon>Pseudomonadati</taxon>
        <taxon>Pseudomonadota</taxon>
        <taxon>Alphaproteobacteria</taxon>
        <taxon>Hyphomonadales</taxon>
        <taxon>Hyphomonadaceae</taxon>
        <taxon>Hyphomonas</taxon>
    </lineage>
</organism>
<dbReference type="eggNOG" id="COG3631">
    <property type="taxonomic scope" value="Bacteria"/>
</dbReference>
<comment type="caution">
    <text evidence="2">The sequence shown here is derived from an EMBL/GenBank/DDBJ whole genome shotgun (WGS) entry which is preliminary data.</text>
</comment>
<dbReference type="InterPro" id="IPR032710">
    <property type="entry name" value="NTF2-like_dom_sf"/>
</dbReference>
<name>A0A059FMH3_9PROT</name>
<keyword evidence="3" id="KW-1185">Reference proteome</keyword>
<dbReference type="Proteomes" id="UP000025171">
    <property type="component" value="Unassembled WGS sequence"/>
</dbReference>
<dbReference type="Gene3D" id="3.10.450.50">
    <property type="match status" value="1"/>
</dbReference>
<dbReference type="InterPro" id="IPR037401">
    <property type="entry name" value="SnoaL-like"/>
</dbReference>
<dbReference type="STRING" id="1280950.HJO_11432"/>
<feature type="domain" description="SnoaL-like" evidence="1">
    <location>
        <begin position="12"/>
        <end position="109"/>
    </location>
</feature>
<dbReference type="OrthoDB" id="1163083at2"/>
<gene>
    <name evidence="2" type="ORF">HJO_11432</name>
</gene>
<dbReference type="AlphaFoldDB" id="A0A059FMH3"/>
<dbReference type="SUPFAM" id="SSF54427">
    <property type="entry name" value="NTF2-like"/>
    <property type="match status" value="1"/>
</dbReference>
<proteinExistence type="predicted"/>
<reference evidence="2 3" key="1">
    <citation type="journal article" date="2014" name="Antonie Van Leeuwenhoek">
        <title>Hyphomonas beringensis sp. nov. and Hyphomonas chukchiensis sp. nov., isolated from surface seawater of the Bering Sea and Chukchi Sea.</title>
        <authorList>
            <person name="Li C."/>
            <person name="Lai Q."/>
            <person name="Li G."/>
            <person name="Dong C."/>
            <person name="Wang J."/>
            <person name="Liao Y."/>
            <person name="Shao Z."/>
        </authorList>
    </citation>
    <scope>NUCLEOTIDE SEQUENCE [LARGE SCALE GENOMIC DNA]</scope>
    <source>
        <strain evidence="2 3">MHS-2</strain>
    </source>
</reference>
<evidence type="ECO:0000313" key="3">
    <source>
        <dbReference type="Proteomes" id="UP000025171"/>
    </source>
</evidence>
<evidence type="ECO:0000313" key="2">
    <source>
        <dbReference type="EMBL" id="KCZ91726.1"/>
    </source>
</evidence>
<protein>
    <recommendedName>
        <fullName evidence="1">SnoaL-like domain-containing protein</fullName>
    </recommendedName>
</protein>